<keyword evidence="2" id="KW-1185">Reference proteome</keyword>
<sequence length="138" mass="15595">LKAAWATQVLADQEITDTVERAQAEGEEQTYLKAKQAATTEKAKANKKKPHLLTWDKSTMVNNQIRLHPFAYAIHKLKGFKYVELWYFALEGHNDATNSGLSASEDTYTIISSRNTIQFMSVATHNPSKRVVQDVNLK</sequence>
<reference evidence="1 2" key="1">
    <citation type="submission" date="2019-02" db="EMBL/GenBank/DDBJ databases">
        <title>Genome sequencing of the rare red list fungi Bondarzewia mesenterica.</title>
        <authorList>
            <person name="Buettner E."/>
            <person name="Kellner H."/>
        </authorList>
    </citation>
    <scope>NUCLEOTIDE SEQUENCE [LARGE SCALE GENOMIC DNA]</scope>
    <source>
        <strain evidence="1 2">DSM 108281</strain>
    </source>
</reference>
<gene>
    <name evidence="1" type="ORF">EW146_g8696</name>
</gene>
<evidence type="ECO:0000313" key="2">
    <source>
        <dbReference type="Proteomes" id="UP000310158"/>
    </source>
</evidence>
<organism evidence="1 2">
    <name type="scientific">Bondarzewia mesenterica</name>
    <dbReference type="NCBI Taxonomy" id="1095465"/>
    <lineage>
        <taxon>Eukaryota</taxon>
        <taxon>Fungi</taxon>
        <taxon>Dikarya</taxon>
        <taxon>Basidiomycota</taxon>
        <taxon>Agaricomycotina</taxon>
        <taxon>Agaricomycetes</taxon>
        <taxon>Russulales</taxon>
        <taxon>Bondarzewiaceae</taxon>
        <taxon>Bondarzewia</taxon>
    </lineage>
</organism>
<accession>A0A4S4LHR8</accession>
<dbReference type="Proteomes" id="UP000310158">
    <property type="component" value="Unassembled WGS sequence"/>
</dbReference>
<protein>
    <submittedName>
        <fullName evidence="1">Uncharacterized protein</fullName>
    </submittedName>
</protein>
<dbReference type="EMBL" id="SGPL01000633">
    <property type="protein sequence ID" value="THH09380.1"/>
    <property type="molecule type" value="Genomic_DNA"/>
</dbReference>
<proteinExistence type="predicted"/>
<name>A0A4S4LHR8_9AGAM</name>
<comment type="caution">
    <text evidence="1">The sequence shown here is derived from an EMBL/GenBank/DDBJ whole genome shotgun (WGS) entry which is preliminary data.</text>
</comment>
<feature type="non-terminal residue" evidence="1">
    <location>
        <position position="1"/>
    </location>
</feature>
<dbReference type="AlphaFoldDB" id="A0A4S4LHR8"/>
<dbReference type="OrthoDB" id="2688210at2759"/>
<evidence type="ECO:0000313" key="1">
    <source>
        <dbReference type="EMBL" id="THH09380.1"/>
    </source>
</evidence>